<dbReference type="InterPro" id="IPR027417">
    <property type="entry name" value="P-loop_NTPase"/>
</dbReference>
<dbReference type="PANTHER" id="PTHR41259">
    <property type="entry name" value="DOUBLE-STRAND BREAK REPAIR RAD50 ATPASE, PUTATIVE-RELATED"/>
    <property type="match status" value="1"/>
</dbReference>
<keyword evidence="2" id="KW-1133">Transmembrane helix</keyword>
<accession>A0ABV3S630</accession>
<proteinExistence type="predicted"/>
<organism evidence="4 5">
    <name type="scientific">Leuconostoc aquikimchii</name>
    <dbReference type="NCBI Taxonomy" id="3236804"/>
    <lineage>
        <taxon>Bacteria</taxon>
        <taxon>Bacillati</taxon>
        <taxon>Bacillota</taxon>
        <taxon>Bacilli</taxon>
        <taxon>Lactobacillales</taxon>
        <taxon>Lactobacillaceae</taxon>
        <taxon>Leuconostoc</taxon>
    </lineage>
</organism>
<evidence type="ECO:0000259" key="3">
    <source>
        <dbReference type="Pfam" id="PF13514"/>
    </source>
</evidence>
<protein>
    <submittedName>
        <fullName evidence="4">AAA family ATPase</fullName>
    </submittedName>
</protein>
<sequence length="788" mass="90267">MRIKQVEISGFGRWSQKKINFSDDLQVIAGKNESGKSTLRAFIVGILFGFPSKKGNTNVYDPKDGSHYGGSLIADFDNTVVKITRLGRTKSELTITYLSNQLTVADPEKWLADQLAPLNRDIFDNIFNFSQQDLAKMSQLKAVDLQKLLLNIGAVGSTGWLEVINDLEKDANKQFAQRATGKRPLNIAAKQYQEHTDILLSKDAEVTTYISAEENIATLQQTLSQNHEEVRKLTRDVQELKNMVQQYQLYQSAQVLQTKIMSSVLPVADEDILSLQRLKVVIEMHQKKVSELNELAADSRLTADSVAEYDATATLAKIQVAEHHLQELVHQKSAIKANENRLRERFPNKKVPELLTDTEQKTVTNKNNSIPVILVGIIIGIVAFFTFKPLVVVALLIIIYGYYIFQAHHKILNKLQNRYHMMSFSEIQLVQSDMKQLSEWQRQLVVIEADIFDQKYQIMRQLQPIADHFKVQLNDDEFETVIVALIHNNDQQHMQTQNNALLVAQKQQQILTEIKQHQDNLVQQVSNQQEILKKYHVLTEQELLDLKQKYVDQSQKKQRHADIMQQFNPEAIKKLHEVDNETALNQQLVLLQKKLEQTQQQSLILQAQLSDMQAQQHQRTSDDQFLTLQQNLADEQTILIDQFGDYIAEKMVVKWIDHALQLATQNRFPKMKSTATNYFKRLTGGKYVAIQFVKDDLSLISETGQKYRVIELSTGTQEQLYIALRLALSLVVADIIAVPMLIDDGFVNFDATRRQTMIDILQEIAGQQQIFYFTTSFSHLAKINVINL</sequence>
<dbReference type="Proteomes" id="UP001556617">
    <property type="component" value="Unassembled WGS sequence"/>
</dbReference>
<dbReference type="InterPro" id="IPR038734">
    <property type="entry name" value="YhaN_AAA"/>
</dbReference>
<dbReference type="EMBL" id="JBFPER010000001">
    <property type="protein sequence ID" value="MEX0380860.1"/>
    <property type="molecule type" value="Genomic_DNA"/>
</dbReference>
<evidence type="ECO:0000313" key="5">
    <source>
        <dbReference type="Proteomes" id="UP001556617"/>
    </source>
</evidence>
<feature type="domain" description="YhaN AAA" evidence="3">
    <location>
        <begin position="1"/>
        <end position="199"/>
    </location>
</feature>
<dbReference type="RefSeq" id="WP_367974250.1">
    <property type="nucleotide sequence ID" value="NZ_JBFPEQ010000001.1"/>
</dbReference>
<reference evidence="4 5" key="1">
    <citation type="submission" date="2024-07" db="EMBL/GenBank/DDBJ databases">
        <authorList>
            <person name="Yun M."/>
        </authorList>
    </citation>
    <scope>NUCLEOTIDE SEQUENCE [LARGE SCALE GENOMIC DNA]</scope>
    <source>
        <strain evidence="4 5">MS01</strain>
    </source>
</reference>
<dbReference type="Pfam" id="PF13514">
    <property type="entry name" value="AAA_27"/>
    <property type="match status" value="1"/>
</dbReference>
<name>A0ABV3S630_9LACO</name>
<feature type="coiled-coil region" evidence="1">
    <location>
        <begin position="581"/>
        <end position="615"/>
    </location>
</feature>
<comment type="caution">
    <text evidence="4">The sequence shown here is derived from an EMBL/GenBank/DDBJ whole genome shotgun (WGS) entry which is preliminary data.</text>
</comment>
<feature type="transmembrane region" description="Helical" evidence="2">
    <location>
        <begin position="372"/>
        <end position="405"/>
    </location>
</feature>
<dbReference type="PANTHER" id="PTHR41259:SF1">
    <property type="entry name" value="DOUBLE-STRAND BREAK REPAIR RAD50 ATPASE, PUTATIVE-RELATED"/>
    <property type="match status" value="1"/>
</dbReference>
<keyword evidence="2" id="KW-0812">Transmembrane</keyword>
<evidence type="ECO:0000256" key="1">
    <source>
        <dbReference type="SAM" id="Coils"/>
    </source>
</evidence>
<dbReference type="SUPFAM" id="SSF52540">
    <property type="entry name" value="P-loop containing nucleoside triphosphate hydrolases"/>
    <property type="match status" value="1"/>
</dbReference>
<keyword evidence="2" id="KW-0472">Membrane</keyword>
<gene>
    <name evidence="4" type="ORF">AB3K24_05790</name>
</gene>
<evidence type="ECO:0000313" key="4">
    <source>
        <dbReference type="EMBL" id="MEX0380860.1"/>
    </source>
</evidence>
<keyword evidence="1" id="KW-0175">Coiled coil</keyword>
<dbReference type="Gene3D" id="3.40.50.300">
    <property type="entry name" value="P-loop containing nucleotide triphosphate hydrolases"/>
    <property type="match status" value="2"/>
</dbReference>
<evidence type="ECO:0000256" key="2">
    <source>
        <dbReference type="SAM" id="Phobius"/>
    </source>
</evidence>
<keyword evidence="5" id="KW-1185">Reference proteome</keyword>
<feature type="coiled-coil region" evidence="1">
    <location>
        <begin position="216"/>
        <end position="250"/>
    </location>
</feature>